<dbReference type="AlphaFoldDB" id="A0A9X0ABC5"/>
<evidence type="ECO:0000313" key="1">
    <source>
        <dbReference type="EMBL" id="KAJ7394884.1"/>
    </source>
</evidence>
<protein>
    <submittedName>
        <fullName evidence="1">Histone deacetylase 8</fullName>
        <ecNumber evidence="1">3.5.1.98</ecNumber>
    </submittedName>
</protein>
<dbReference type="EMBL" id="MU825396">
    <property type="protein sequence ID" value="KAJ7394884.1"/>
    <property type="molecule type" value="Genomic_DNA"/>
</dbReference>
<organism evidence="1 2">
    <name type="scientific">Desmophyllum pertusum</name>
    <dbReference type="NCBI Taxonomy" id="174260"/>
    <lineage>
        <taxon>Eukaryota</taxon>
        <taxon>Metazoa</taxon>
        <taxon>Cnidaria</taxon>
        <taxon>Anthozoa</taxon>
        <taxon>Hexacorallia</taxon>
        <taxon>Scleractinia</taxon>
        <taxon>Caryophylliina</taxon>
        <taxon>Caryophylliidae</taxon>
        <taxon>Desmophyllum</taxon>
    </lineage>
</organism>
<dbReference type="GO" id="GO:0141221">
    <property type="term" value="F:histone deacetylase activity, hydrolytic mechanism"/>
    <property type="evidence" value="ECO:0007669"/>
    <property type="project" value="UniProtKB-EC"/>
</dbReference>
<dbReference type="EC" id="3.5.1.98" evidence="1"/>
<gene>
    <name evidence="1" type="primary">HDAC8_2</name>
    <name evidence="1" type="ORF">OS493_000721</name>
</gene>
<evidence type="ECO:0000313" key="2">
    <source>
        <dbReference type="Proteomes" id="UP001163046"/>
    </source>
</evidence>
<keyword evidence="1" id="KW-0378">Hydrolase</keyword>
<accession>A0A9X0ABC5</accession>
<dbReference type="SUPFAM" id="SSF52768">
    <property type="entry name" value="Arginase/deacetylase"/>
    <property type="match status" value="1"/>
</dbReference>
<reference evidence="1" key="1">
    <citation type="submission" date="2023-01" db="EMBL/GenBank/DDBJ databases">
        <title>Genome assembly of the deep-sea coral Lophelia pertusa.</title>
        <authorList>
            <person name="Herrera S."/>
            <person name="Cordes E."/>
        </authorList>
    </citation>
    <scope>NUCLEOTIDE SEQUENCE</scope>
    <source>
        <strain evidence="1">USNM1676648</strain>
        <tissue evidence="1">Polyp</tissue>
    </source>
</reference>
<dbReference type="Proteomes" id="UP001163046">
    <property type="component" value="Unassembled WGS sequence"/>
</dbReference>
<comment type="caution">
    <text evidence="1">The sequence shown here is derived from an EMBL/GenBank/DDBJ whole genome shotgun (WGS) entry which is preliminary data.</text>
</comment>
<dbReference type="InterPro" id="IPR037138">
    <property type="entry name" value="His_deacetylse_dom_sf"/>
</dbReference>
<dbReference type="PANTHER" id="PTHR48252">
    <property type="entry name" value="HISTONE DEACETYLASE 2-RELATED"/>
    <property type="match status" value="1"/>
</dbReference>
<dbReference type="InterPro" id="IPR023696">
    <property type="entry name" value="Ureohydrolase_dom_sf"/>
</dbReference>
<dbReference type="OrthoDB" id="73273at2759"/>
<keyword evidence="2" id="KW-1185">Reference proteome</keyword>
<dbReference type="PANTHER" id="PTHR48252:SF77">
    <property type="entry name" value="HISTONE DEACETYLASE DOMAIN-CONTAINING PROTEIN"/>
    <property type="match status" value="1"/>
</dbReference>
<dbReference type="Gene3D" id="3.40.800.20">
    <property type="entry name" value="Histone deacetylase domain"/>
    <property type="match status" value="1"/>
</dbReference>
<sequence length="86" mass="9702">MEWNLPLLLLGGGGYNVKNAARCWTYLTGVALNQPLSLDIPEHEYFLAYGPDYQLDIPPGRRHDMNTAEDLMNLLNTVSGNLQKIR</sequence>
<proteinExistence type="predicted"/>
<name>A0A9X0ABC5_9CNID</name>